<dbReference type="EMBL" id="JASVWL010000018">
    <property type="protein sequence ID" value="MDL5356386.1"/>
    <property type="molecule type" value="Genomic_DNA"/>
</dbReference>
<dbReference type="Proteomes" id="UP001224739">
    <property type="component" value="Unassembled WGS sequence"/>
</dbReference>
<dbReference type="AlphaFoldDB" id="A0AAW7CXS9"/>
<accession>A0AAW7CXS9</accession>
<dbReference type="RefSeq" id="WP_196738787.1">
    <property type="nucleotide sequence ID" value="NZ_JASVWJ010000018.1"/>
</dbReference>
<evidence type="ECO:0000313" key="2">
    <source>
        <dbReference type="Proteomes" id="UP001224739"/>
    </source>
</evidence>
<protein>
    <submittedName>
        <fullName evidence="1">Uncharacterized protein</fullName>
    </submittedName>
</protein>
<comment type="caution">
    <text evidence="1">The sequence shown here is derived from an EMBL/GenBank/DDBJ whole genome shotgun (WGS) entry which is preliminary data.</text>
</comment>
<reference evidence="1" key="1">
    <citation type="submission" date="2023-06" db="EMBL/GenBank/DDBJ databases">
        <title>Acute promotion of culturable opportunistic pathogens and persistent increase of antibiotic resistance following antibiotic exposure in mouse gut microbiota.</title>
        <authorList>
            <person name="Li L."/>
            <person name="Wang B."/>
            <person name="Sun Y."/>
            <person name="Wang M."/>
            <person name="Xu H."/>
        </authorList>
    </citation>
    <scope>NUCLEOTIDE SEQUENCE</scope>
    <source>
        <strain evidence="1">EPA10_1</strain>
    </source>
</reference>
<organism evidence="1 2">
    <name type="scientific">Proteus faecis</name>
    <dbReference type="NCBI Taxonomy" id="2050967"/>
    <lineage>
        <taxon>Bacteria</taxon>
        <taxon>Pseudomonadati</taxon>
        <taxon>Pseudomonadota</taxon>
        <taxon>Gammaproteobacteria</taxon>
        <taxon>Enterobacterales</taxon>
        <taxon>Morganellaceae</taxon>
        <taxon>Proteus</taxon>
    </lineage>
</organism>
<proteinExistence type="predicted"/>
<sequence length="66" mass="7588">MASIFFGVIGATENLLVKYAIQINETLYKKMMEGKSLKKIIPEINTELNKEVLFIFSTEGFRMLNK</sequence>
<dbReference type="GeneID" id="83614084"/>
<name>A0AAW7CXS9_9GAMM</name>
<evidence type="ECO:0000313" key="1">
    <source>
        <dbReference type="EMBL" id="MDL5356386.1"/>
    </source>
</evidence>
<gene>
    <name evidence="1" type="ORF">QSH02_16285</name>
</gene>